<dbReference type="GO" id="GO:0005829">
    <property type="term" value="C:cytosol"/>
    <property type="evidence" value="ECO:0007669"/>
    <property type="project" value="TreeGrafter"/>
</dbReference>
<feature type="binding site" evidence="8">
    <location>
        <position position="18"/>
    </location>
    <ligand>
        <name>substrate</name>
    </ligand>
</feature>
<evidence type="ECO:0000256" key="2">
    <source>
        <dbReference type="ARBA" id="ARBA00022801"/>
    </source>
</evidence>
<dbReference type="AlphaFoldDB" id="A0A2A7BAV5"/>
<gene>
    <name evidence="10" type="ORF">CHR61_12910</name>
</gene>
<evidence type="ECO:0000256" key="6">
    <source>
        <dbReference type="ARBA" id="ARBA00023326"/>
    </source>
</evidence>
<dbReference type="FunFam" id="3.20.20.80:FF:000004">
    <property type="entry name" value="Beta-glucosidase 6-phospho-beta-glucosidase"/>
    <property type="match status" value="1"/>
</dbReference>
<evidence type="ECO:0000256" key="7">
    <source>
        <dbReference type="PIRSR" id="PIRSR617736-1"/>
    </source>
</evidence>
<reference evidence="10 11" key="1">
    <citation type="journal article" date="2017" name="Front. Microbiol.">
        <title>New Insights into the Diversity of the Genus Faecalibacterium.</title>
        <authorList>
            <person name="Benevides L."/>
            <person name="Burman S."/>
            <person name="Martin R."/>
            <person name="Robert V."/>
            <person name="Thomas M."/>
            <person name="Miquel S."/>
            <person name="Chain F."/>
            <person name="Sokol H."/>
            <person name="Bermudez-Humaran L.G."/>
            <person name="Morrison M."/>
            <person name="Langella P."/>
            <person name="Azevedo V.A."/>
            <person name="Chatel J.M."/>
            <person name="Soares S."/>
        </authorList>
    </citation>
    <scope>NUCLEOTIDE SEQUENCE [LARGE SCALE GENOMIC DNA]</scope>
    <source>
        <strain evidence="10 11">AHMP21</strain>
    </source>
</reference>
<dbReference type="Proteomes" id="UP000220438">
    <property type="component" value="Unassembled WGS sequence"/>
</dbReference>
<comment type="catalytic activity">
    <reaction evidence="9">
        <text>Hydrolysis of terminal, non-reducing beta-D-glucosyl residues with release of beta-D-glucose.</text>
        <dbReference type="EC" id="3.2.1.21"/>
    </reaction>
</comment>
<dbReference type="EC" id="3.2.1.21" evidence="9"/>
<keyword evidence="4" id="KW-0119">Carbohydrate metabolism</keyword>
<feature type="binding site" evidence="8">
    <location>
        <position position="402"/>
    </location>
    <ligand>
        <name>substrate</name>
    </ligand>
</feature>
<dbReference type="InterPro" id="IPR001360">
    <property type="entry name" value="Glyco_hydro_1"/>
</dbReference>
<dbReference type="InterPro" id="IPR017853">
    <property type="entry name" value="GH"/>
</dbReference>
<feature type="binding site" evidence="8">
    <location>
        <begin position="409"/>
        <end position="410"/>
    </location>
    <ligand>
        <name>substrate</name>
    </ligand>
</feature>
<dbReference type="Pfam" id="PF00232">
    <property type="entry name" value="Glyco_hydro_1"/>
    <property type="match status" value="1"/>
</dbReference>
<feature type="binding site" evidence="8">
    <location>
        <position position="301"/>
    </location>
    <ligand>
        <name>substrate</name>
    </ligand>
</feature>
<evidence type="ECO:0000256" key="4">
    <source>
        <dbReference type="ARBA" id="ARBA00023277"/>
    </source>
</evidence>
<evidence type="ECO:0000256" key="5">
    <source>
        <dbReference type="ARBA" id="ARBA00023295"/>
    </source>
</evidence>
<evidence type="ECO:0000256" key="1">
    <source>
        <dbReference type="ARBA" id="ARBA00010838"/>
    </source>
</evidence>
<accession>A0A2A7BAV5</accession>
<protein>
    <recommendedName>
        <fullName evidence="9">Beta-glucosidase</fullName>
        <ecNumber evidence="9">3.2.1.21</ecNumber>
    </recommendedName>
</protein>
<dbReference type="RefSeq" id="WP_097771681.1">
    <property type="nucleotide sequence ID" value="NZ_CP065380.1"/>
</dbReference>
<comment type="similarity">
    <text evidence="1 9">Belongs to the glycosyl hydrolase 1 family.</text>
</comment>
<dbReference type="NCBIfam" id="TIGR03356">
    <property type="entry name" value="BGL"/>
    <property type="match status" value="1"/>
</dbReference>
<proteinExistence type="inferred from homology"/>
<keyword evidence="3" id="KW-0136">Cellulose degradation</keyword>
<evidence type="ECO:0000256" key="9">
    <source>
        <dbReference type="RuleBase" id="RU361175"/>
    </source>
</evidence>
<dbReference type="SUPFAM" id="SSF51445">
    <property type="entry name" value="(Trans)glycosidases"/>
    <property type="match status" value="1"/>
</dbReference>
<evidence type="ECO:0000256" key="3">
    <source>
        <dbReference type="ARBA" id="ARBA00023001"/>
    </source>
</evidence>
<evidence type="ECO:0000256" key="8">
    <source>
        <dbReference type="PIRSR" id="PIRSR617736-2"/>
    </source>
</evidence>
<feature type="binding site" evidence="8">
    <location>
        <position position="120"/>
    </location>
    <ligand>
        <name>substrate</name>
    </ligand>
</feature>
<dbReference type="EMBL" id="NOUW01000034">
    <property type="protein sequence ID" value="PDX88441.1"/>
    <property type="molecule type" value="Genomic_DNA"/>
</dbReference>
<feature type="active site" description="Proton donor" evidence="7">
    <location>
        <position position="165"/>
    </location>
</feature>
<name>A0A2A7BAV5_9FIRM</name>
<evidence type="ECO:0000313" key="11">
    <source>
        <dbReference type="Proteomes" id="UP000220438"/>
    </source>
</evidence>
<feature type="active site" description="Nucleophile" evidence="7">
    <location>
        <position position="355"/>
    </location>
</feature>
<keyword evidence="5 9" id="KW-0326">Glycosidase</keyword>
<dbReference type="InterPro" id="IPR017736">
    <property type="entry name" value="Glyco_hydro_1_beta-glucosidase"/>
</dbReference>
<keyword evidence="6" id="KW-0624">Polysaccharide degradation</keyword>
<feature type="binding site" evidence="8">
    <location>
        <position position="164"/>
    </location>
    <ligand>
        <name>substrate</name>
    </ligand>
</feature>
<sequence length="450" mass="51053">MTTFPKDFLWSASTAATQIEGGWNADGKGESIWDTLVHDGTGKIAHGENADISIDFYHRWREDVALMKQMGLKAYRFSISWPRVLPEGVGRVNEAGIRFYQDLCDELLKNGIQPLVTLYHWDLPTALYRQGGWKNPASPDWFAEYAEVVSKALADRVQCWLTFNEPQMFCGLGLVAGVHAPFEHNDDQTMMGVTRNILLAHGRAVQVMRKNCPGAKVGMAPTGDCCLPKDDTPTEVEKARQKSLSEYPGYIMSNTWWADPVFLGQYPAWAKEKFGDQLYTMTPEEWALVSQPLDFYAYNCYQGTVDIVPDPSKYDAYAYQGSPQTAAAWNITPKVLYHASKFWFERYHLPILITENGYSGLDCVMLDGEVHDPQRIDFLHRYLLEVAHAMADGIPVIGYSVWSLFDNFEWAAGYSCRYGLIYVDYPTQQRIVKDSGWWYRDVIASNGANL</sequence>
<organism evidence="10 11">
    <name type="scientific">Faecalibacterium prausnitzii</name>
    <dbReference type="NCBI Taxonomy" id="853"/>
    <lineage>
        <taxon>Bacteria</taxon>
        <taxon>Bacillati</taxon>
        <taxon>Bacillota</taxon>
        <taxon>Clostridia</taxon>
        <taxon>Eubacteriales</taxon>
        <taxon>Oscillospiraceae</taxon>
        <taxon>Faecalibacterium</taxon>
    </lineage>
</organism>
<dbReference type="PRINTS" id="PR00131">
    <property type="entry name" value="GLHYDRLASE1"/>
</dbReference>
<dbReference type="PANTHER" id="PTHR10353:SF36">
    <property type="entry name" value="LP05116P"/>
    <property type="match status" value="1"/>
</dbReference>
<dbReference type="Gene3D" id="3.20.20.80">
    <property type="entry name" value="Glycosidases"/>
    <property type="match status" value="1"/>
</dbReference>
<dbReference type="PANTHER" id="PTHR10353">
    <property type="entry name" value="GLYCOSYL HYDROLASE"/>
    <property type="match status" value="1"/>
</dbReference>
<dbReference type="GO" id="GO:0030245">
    <property type="term" value="P:cellulose catabolic process"/>
    <property type="evidence" value="ECO:0007669"/>
    <property type="project" value="UniProtKB-KW"/>
</dbReference>
<dbReference type="GO" id="GO:0008422">
    <property type="term" value="F:beta-glucosidase activity"/>
    <property type="evidence" value="ECO:0007669"/>
    <property type="project" value="UniProtKB-EC"/>
</dbReference>
<comment type="caution">
    <text evidence="10">The sequence shown here is derived from an EMBL/GenBank/DDBJ whole genome shotgun (WGS) entry which is preliminary data.</text>
</comment>
<keyword evidence="2 9" id="KW-0378">Hydrolase</keyword>
<evidence type="ECO:0000313" key="10">
    <source>
        <dbReference type="EMBL" id="PDX88441.1"/>
    </source>
</evidence>